<name>A0A2P5D2D9_PARAD</name>
<protein>
    <submittedName>
        <fullName evidence="1">Uncharacterized protein</fullName>
    </submittedName>
</protein>
<sequence length="42" mass="4713">MQFESMNISDSGCSSLVKSILFSTKVQYSQSHSILSFFVYVS</sequence>
<dbReference type="Proteomes" id="UP000237105">
    <property type="component" value="Unassembled WGS sequence"/>
</dbReference>
<proteinExistence type="predicted"/>
<evidence type="ECO:0000313" key="2">
    <source>
        <dbReference type="Proteomes" id="UP000237105"/>
    </source>
</evidence>
<dbReference type="EMBL" id="JXTB01000071">
    <property type="protein sequence ID" value="PON67457.1"/>
    <property type="molecule type" value="Genomic_DNA"/>
</dbReference>
<accession>A0A2P5D2D9</accession>
<gene>
    <name evidence="1" type="ORF">PanWU01x14_102600</name>
</gene>
<comment type="caution">
    <text evidence="1">The sequence shown here is derived from an EMBL/GenBank/DDBJ whole genome shotgun (WGS) entry which is preliminary data.</text>
</comment>
<reference evidence="2" key="1">
    <citation type="submission" date="2016-06" db="EMBL/GenBank/DDBJ databases">
        <title>Parallel loss of symbiosis genes in relatives of nitrogen-fixing non-legume Parasponia.</title>
        <authorList>
            <person name="Van Velzen R."/>
            <person name="Holmer R."/>
            <person name="Bu F."/>
            <person name="Rutten L."/>
            <person name="Van Zeijl A."/>
            <person name="Liu W."/>
            <person name="Santuari L."/>
            <person name="Cao Q."/>
            <person name="Sharma T."/>
            <person name="Shen D."/>
            <person name="Roswanjaya Y."/>
            <person name="Wardhani T."/>
            <person name="Kalhor M.S."/>
            <person name="Jansen J."/>
            <person name="Van den Hoogen J."/>
            <person name="Gungor B."/>
            <person name="Hartog M."/>
            <person name="Hontelez J."/>
            <person name="Verver J."/>
            <person name="Yang W.-C."/>
            <person name="Schijlen E."/>
            <person name="Repin R."/>
            <person name="Schilthuizen M."/>
            <person name="Schranz E."/>
            <person name="Heidstra R."/>
            <person name="Miyata K."/>
            <person name="Fedorova E."/>
            <person name="Kohlen W."/>
            <person name="Bisseling T."/>
            <person name="Smit S."/>
            <person name="Geurts R."/>
        </authorList>
    </citation>
    <scope>NUCLEOTIDE SEQUENCE [LARGE SCALE GENOMIC DNA]</scope>
    <source>
        <strain evidence="2">cv. WU1-14</strain>
    </source>
</reference>
<dbReference type="AlphaFoldDB" id="A0A2P5D2D9"/>
<evidence type="ECO:0000313" key="1">
    <source>
        <dbReference type="EMBL" id="PON67457.1"/>
    </source>
</evidence>
<organism evidence="1 2">
    <name type="scientific">Parasponia andersonii</name>
    <name type="common">Sponia andersonii</name>
    <dbReference type="NCBI Taxonomy" id="3476"/>
    <lineage>
        <taxon>Eukaryota</taxon>
        <taxon>Viridiplantae</taxon>
        <taxon>Streptophyta</taxon>
        <taxon>Embryophyta</taxon>
        <taxon>Tracheophyta</taxon>
        <taxon>Spermatophyta</taxon>
        <taxon>Magnoliopsida</taxon>
        <taxon>eudicotyledons</taxon>
        <taxon>Gunneridae</taxon>
        <taxon>Pentapetalae</taxon>
        <taxon>rosids</taxon>
        <taxon>fabids</taxon>
        <taxon>Rosales</taxon>
        <taxon>Cannabaceae</taxon>
        <taxon>Parasponia</taxon>
    </lineage>
</organism>
<keyword evidence="2" id="KW-1185">Reference proteome</keyword>